<dbReference type="InterPro" id="IPR046948">
    <property type="entry name" value="ATL20-22-like"/>
</dbReference>
<evidence type="ECO:0000256" key="9">
    <source>
        <dbReference type="ARBA" id="ARBA00022771"/>
    </source>
</evidence>
<keyword evidence="12" id="KW-1133">Transmembrane helix</keyword>
<dbReference type="AlphaFoldDB" id="A0ABC8R2V8"/>
<evidence type="ECO:0000256" key="14">
    <source>
        <dbReference type="ARBA" id="ARBA00024209"/>
    </source>
</evidence>
<comment type="subcellular location">
    <subcellularLocation>
        <location evidence="2">Membrane</location>
        <topology evidence="2">Single-pass membrane protein</topology>
    </subcellularLocation>
</comment>
<sequence>MASSFLFLIHFLLLVFFPPNLEATQEGERRVFNFRCGYNGPSIRFPFWVKAFHPDRYRSPGFELSCDKNKQTVLDLPFSVKLFVKKIGYKSRVIRLYDPDGCVSSKLPYLNLSASPFQFNEIDSYNFSLFNCSAPDRQMFDSVPFKQMFLSVPCLRASAYQVYAILSWNNVDDFPLTSYSNIHNLEESVPYNIFHQGGKLQLSWSKPNCSLCEAEGKICRLKNDTTEYETECVAKSKTLKGHAFKKQLWAGDVVFCFWG</sequence>
<keyword evidence="6" id="KW-0812">Transmembrane</keyword>
<keyword evidence="7" id="KW-0479">Metal-binding</keyword>
<evidence type="ECO:0000256" key="4">
    <source>
        <dbReference type="ARBA" id="ARBA00012483"/>
    </source>
</evidence>
<reference evidence="17 18" key="1">
    <citation type="submission" date="2024-02" db="EMBL/GenBank/DDBJ databases">
        <authorList>
            <person name="Vignale AGUSTIN F."/>
            <person name="Sosa J E."/>
            <person name="Modenutti C."/>
        </authorList>
    </citation>
    <scope>NUCLEOTIDE SEQUENCE [LARGE SCALE GENOMIC DNA]</scope>
</reference>
<evidence type="ECO:0000256" key="6">
    <source>
        <dbReference type="ARBA" id="ARBA00022692"/>
    </source>
</evidence>
<comment type="catalytic activity">
    <reaction evidence="1">
        <text>S-ubiquitinyl-[E2 ubiquitin-conjugating enzyme]-L-cysteine + [acceptor protein]-L-lysine = [E2 ubiquitin-conjugating enzyme]-L-cysteine + N(6)-ubiquitinyl-[acceptor protein]-L-lysine.</text>
        <dbReference type="EC" id="2.3.2.27"/>
    </reaction>
</comment>
<comment type="similarity">
    <text evidence="14">Belongs to the RING-type zinc finger family. ATL subfamily.</text>
</comment>
<feature type="domain" description="Wall-associated receptor kinase galacturonan-binding" evidence="16">
    <location>
        <begin position="35"/>
        <end position="98"/>
    </location>
</feature>
<dbReference type="PANTHER" id="PTHR46279:SF9">
    <property type="entry name" value="OS01G0116300 PROTEIN"/>
    <property type="match status" value="1"/>
</dbReference>
<feature type="chain" id="PRO_5044895406" description="RING-type E3 ubiquitin transferase" evidence="15">
    <location>
        <begin position="24"/>
        <end position="259"/>
    </location>
</feature>
<keyword evidence="9" id="KW-0863">Zinc-finger</keyword>
<keyword evidence="5" id="KW-0808">Transferase</keyword>
<evidence type="ECO:0000256" key="15">
    <source>
        <dbReference type="SAM" id="SignalP"/>
    </source>
</evidence>
<evidence type="ECO:0000256" key="2">
    <source>
        <dbReference type="ARBA" id="ARBA00004167"/>
    </source>
</evidence>
<proteinExistence type="inferred from homology"/>
<organism evidence="17 18">
    <name type="scientific">Ilex paraguariensis</name>
    <name type="common">yerba mate</name>
    <dbReference type="NCBI Taxonomy" id="185542"/>
    <lineage>
        <taxon>Eukaryota</taxon>
        <taxon>Viridiplantae</taxon>
        <taxon>Streptophyta</taxon>
        <taxon>Embryophyta</taxon>
        <taxon>Tracheophyta</taxon>
        <taxon>Spermatophyta</taxon>
        <taxon>Magnoliopsida</taxon>
        <taxon>eudicotyledons</taxon>
        <taxon>Gunneridae</taxon>
        <taxon>Pentapetalae</taxon>
        <taxon>asterids</taxon>
        <taxon>campanulids</taxon>
        <taxon>Aquifoliales</taxon>
        <taxon>Aquifoliaceae</taxon>
        <taxon>Ilex</taxon>
    </lineage>
</organism>
<dbReference type="GO" id="GO:0061630">
    <property type="term" value="F:ubiquitin protein ligase activity"/>
    <property type="evidence" value="ECO:0007669"/>
    <property type="project" value="UniProtKB-EC"/>
</dbReference>
<dbReference type="Pfam" id="PF13947">
    <property type="entry name" value="GUB_WAK_bind"/>
    <property type="match status" value="1"/>
</dbReference>
<evidence type="ECO:0000313" key="17">
    <source>
        <dbReference type="EMBL" id="CAK9139319.1"/>
    </source>
</evidence>
<dbReference type="GO" id="GO:0016020">
    <property type="term" value="C:membrane"/>
    <property type="evidence" value="ECO:0007669"/>
    <property type="project" value="UniProtKB-SubCell"/>
</dbReference>
<keyword evidence="11" id="KW-0862">Zinc</keyword>
<accession>A0ABC8R2V8</accession>
<name>A0ABC8R2V8_9AQUA</name>
<evidence type="ECO:0000256" key="7">
    <source>
        <dbReference type="ARBA" id="ARBA00022723"/>
    </source>
</evidence>
<dbReference type="EC" id="2.3.2.27" evidence="4"/>
<feature type="signal peptide" evidence="15">
    <location>
        <begin position="1"/>
        <end position="23"/>
    </location>
</feature>
<keyword evidence="10" id="KW-0833">Ubl conjugation pathway</keyword>
<protein>
    <recommendedName>
        <fullName evidence="4">RING-type E3 ubiquitin transferase</fullName>
        <ecNumber evidence="4">2.3.2.27</ecNumber>
    </recommendedName>
</protein>
<dbReference type="InterPro" id="IPR025287">
    <property type="entry name" value="WAK_GUB"/>
</dbReference>
<evidence type="ECO:0000256" key="1">
    <source>
        <dbReference type="ARBA" id="ARBA00000900"/>
    </source>
</evidence>
<evidence type="ECO:0000256" key="12">
    <source>
        <dbReference type="ARBA" id="ARBA00022989"/>
    </source>
</evidence>
<evidence type="ECO:0000256" key="8">
    <source>
        <dbReference type="ARBA" id="ARBA00022729"/>
    </source>
</evidence>
<evidence type="ECO:0000313" key="18">
    <source>
        <dbReference type="Proteomes" id="UP001642360"/>
    </source>
</evidence>
<gene>
    <name evidence="17" type="ORF">ILEXP_LOCUS6706</name>
</gene>
<keyword evidence="8 15" id="KW-0732">Signal</keyword>
<keyword evidence="18" id="KW-1185">Reference proteome</keyword>
<keyword evidence="13" id="KW-0472">Membrane</keyword>
<dbReference type="Proteomes" id="UP001642360">
    <property type="component" value="Unassembled WGS sequence"/>
</dbReference>
<evidence type="ECO:0000256" key="11">
    <source>
        <dbReference type="ARBA" id="ARBA00022833"/>
    </source>
</evidence>
<evidence type="ECO:0000256" key="10">
    <source>
        <dbReference type="ARBA" id="ARBA00022786"/>
    </source>
</evidence>
<dbReference type="PANTHER" id="PTHR46279">
    <property type="entry name" value="RING/U-BOX SUPERFAMILY PROTEIN"/>
    <property type="match status" value="1"/>
</dbReference>
<evidence type="ECO:0000256" key="13">
    <source>
        <dbReference type="ARBA" id="ARBA00023136"/>
    </source>
</evidence>
<dbReference type="EMBL" id="CAUOFW020000952">
    <property type="protein sequence ID" value="CAK9139319.1"/>
    <property type="molecule type" value="Genomic_DNA"/>
</dbReference>
<comment type="pathway">
    <text evidence="3">Protein modification; protein ubiquitination.</text>
</comment>
<evidence type="ECO:0000256" key="5">
    <source>
        <dbReference type="ARBA" id="ARBA00022679"/>
    </source>
</evidence>
<comment type="caution">
    <text evidence="17">The sequence shown here is derived from an EMBL/GenBank/DDBJ whole genome shotgun (WGS) entry which is preliminary data.</text>
</comment>
<dbReference type="GO" id="GO:0008270">
    <property type="term" value="F:zinc ion binding"/>
    <property type="evidence" value="ECO:0007669"/>
    <property type="project" value="UniProtKB-KW"/>
</dbReference>
<evidence type="ECO:0000256" key="3">
    <source>
        <dbReference type="ARBA" id="ARBA00004906"/>
    </source>
</evidence>
<evidence type="ECO:0000259" key="16">
    <source>
        <dbReference type="Pfam" id="PF13947"/>
    </source>
</evidence>